<protein>
    <submittedName>
        <fullName evidence="1">Alr0857 family protein</fullName>
    </submittedName>
</protein>
<gene>
    <name evidence="1" type="ORF">V0288_02385</name>
</gene>
<dbReference type="Proteomes" id="UP001328733">
    <property type="component" value="Unassembled WGS sequence"/>
</dbReference>
<accession>A0AAW9QLF7</accession>
<dbReference type="NCBIfam" id="NF045647">
    <property type="entry name" value="alr0857_fam"/>
    <property type="match status" value="1"/>
</dbReference>
<sequence length="129" mass="14241">MLKLTYTENGFQLERLPDSVEKWVTTRVLLALRSGTRLGVEPSTASFLLPGNIPYLAELETLIDGENSPAVVLAGPDAEAIEVCLQGTWLVFGEESEEGIFVCGLSDRVESFLDRVWKESEFGAYVVNE</sequence>
<dbReference type="AlphaFoldDB" id="A0AAW9QLF7"/>
<dbReference type="InterPro" id="IPR054664">
    <property type="entry name" value="Alr0857-like"/>
</dbReference>
<proteinExistence type="predicted"/>
<comment type="caution">
    <text evidence="1">The sequence shown here is derived from an EMBL/GenBank/DDBJ whole genome shotgun (WGS) entry which is preliminary data.</text>
</comment>
<reference evidence="1 2" key="1">
    <citation type="submission" date="2024-01" db="EMBL/GenBank/DDBJ databases">
        <title>Genomic insights into the taxonomy and metabolism of the cyanobacterium Pannus brasiliensis CCIBt3594.</title>
        <authorList>
            <person name="Machado M."/>
            <person name="Botero N.B."/>
            <person name="Andreote A.P.D."/>
            <person name="Feitosa A.M.T."/>
            <person name="Popin R."/>
            <person name="Sivonen K."/>
            <person name="Fiore M.F."/>
        </authorList>
    </citation>
    <scope>NUCLEOTIDE SEQUENCE [LARGE SCALE GENOMIC DNA]</scope>
    <source>
        <strain evidence="1 2">CCIBt3594</strain>
    </source>
</reference>
<evidence type="ECO:0000313" key="1">
    <source>
        <dbReference type="EMBL" id="MEG3435955.1"/>
    </source>
</evidence>
<evidence type="ECO:0000313" key="2">
    <source>
        <dbReference type="Proteomes" id="UP001328733"/>
    </source>
</evidence>
<organism evidence="1 2">
    <name type="scientific">Pannus brasiliensis CCIBt3594</name>
    <dbReference type="NCBI Taxonomy" id="1427578"/>
    <lineage>
        <taxon>Bacteria</taxon>
        <taxon>Bacillati</taxon>
        <taxon>Cyanobacteriota</taxon>
        <taxon>Cyanophyceae</taxon>
        <taxon>Oscillatoriophycideae</taxon>
        <taxon>Chroococcales</taxon>
        <taxon>Microcystaceae</taxon>
        <taxon>Pannus</taxon>
    </lineage>
</organism>
<dbReference type="EMBL" id="JBAFSM010000003">
    <property type="protein sequence ID" value="MEG3435955.1"/>
    <property type="molecule type" value="Genomic_DNA"/>
</dbReference>
<name>A0AAW9QLF7_9CHRO</name>
<keyword evidence="2" id="KW-1185">Reference proteome</keyword>